<feature type="compositionally biased region" description="Low complexity" evidence="1">
    <location>
        <begin position="242"/>
        <end position="259"/>
    </location>
</feature>
<evidence type="ECO:0000259" key="2">
    <source>
        <dbReference type="Pfam" id="PF13649"/>
    </source>
</evidence>
<dbReference type="GO" id="GO:0008168">
    <property type="term" value="F:methyltransferase activity"/>
    <property type="evidence" value="ECO:0007669"/>
    <property type="project" value="UniProtKB-KW"/>
</dbReference>
<dbReference type="InterPro" id="IPR041698">
    <property type="entry name" value="Methyltransf_25"/>
</dbReference>
<dbReference type="InterPro" id="IPR029063">
    <property type="entry name" value="SAM-dependent_MTases_sf"/>
</dbReference>
<reference evidence="3 4" key="1">
    <citation type="submission" date="2016-06" db="EMBL/GenBank/DDBJ databases">
        <authorList>
            <person name="Kjaerup R.B."/>
            <person name="Dalgaard T.S."/>
            <person name="Juul-Madsen H.R."/>
        </authorList>
    </citation>
    <scope>NUCLEOTIDE SEQUENCE [LARGE SCALE GENOMIC DNA]</scope>
    <source>
        <strain evidence="3 4">DSM 43904</strain>
    </source>
</reference>
<protein>
    <submittedName>
        <fullName evidence="3">Methyltransferase domain-containing protein</fullName>
    </submittedName>
</protein>
<sequence>MTVHAVGAANRDLGPGSVPDAPDVAFAAALRPHPGTHWLEQSDGHHAPLPVRRWHGPPEPATAAVVVRCAGPTLDVGCGPGRFTLALARAGRTALGVDVSAHAVRLTRMRGAVAIRRDVFTALPAEGRWRHVLLMDGNIGIGGDPVALLRRCRHLLHPTGTIVVELEPPGPGLWRGHARLASRSTDGVLRRGRTFRWARLDTAAVHGVAETSGLAVRDIFEAGPRRFAELAGPFAQPAGSSAELAGPFAEPAGPAATPS</sequence>
<dbReference type="RefSeq" id="WP_408630641.1">
    <property type="nucleotide sequence ID" value="NZ_LT607750.1"/>
</dbReference>
<gene>
    <name evidence="3" type="ORF">GA0070609_1977</name>
</gene>
<dbReference type="SUPFAM" id="SSF53335">
    <property type="entry name" value="S-adenosyl-L-methionine-dependent methyltransferases"/>
    <property type="match status" value="1"/>
</dbReference>
<feature type="domain" description="Methyltransferase" evidence="2">
    <location>
        <begin position="74"/>
        <end position="160"/>
    </location>
</feature>
<feature type="region of interest" description="Disordered" evidence="1">
    <location>
        <begin position="237"/>
        <end position="259"/>
    </location>
</feature>
<dbReference type="Pfam" id="PF13649">
    <property type="entry name" value="Methyltransf_25"/>
    <property type="match status" value="1"/>
</dbReference>
<dbReference type="Gene3D" id="3.40.50.150">
    <property type="entry name" value="Vaccinia Virus protein VP39"/>
    <property type="match status" value="1"/>
</dbReference>
<evidence type="ECO:0000256" key="1">
    <source>
        <dbReference type="SAM" id="MobiDB-lite"/>
    </source>
</evidence>
<keyword evidence="4" id="KW-1185">Reference proteome</keyword>
<dbReference type="CDD" id="cd02440">
    <property type="entry name" value="AdoMet_MTases"/>
    <property type="match status" value="1"/>
</dbReference>
<organism evidence="3 4">
    <name type="scientific">Micromonospora echinaurantiaca</name>
    <dbReference type="NCBI Taxonomy" id="47857"/>
    <lineage>
        <taxon>Bacteria</taxon>
        <taxon>Bacillati</taxon>
        <taxon>Actinomycetota</taxon>
        <taxon>Actinomycetes</taxon>
        <taxon>Micromonosporales</taxon>
        <taxon>Micromonosporaceae</taxon>
        <taxon>Micromonospora</taxon>
    </lineage>
</organism>
<accession>A0A1C5HPF9</accession>
<name>A0A1C5HPF9_9ACTN</name>
<keyword evidence="3" id="KW-0489">Methyltransferase</keyword>
<dbReference type="AlphaFoldDB" id="A0A1C5HPF9"/>
<proteinExistence type="predicted"/>
<dbReference type="EMBL" id="LT607750">
    <property type="protein sequence ID" value="SCG47793.1"/>
    <property type="molecule type" value="Genomic_DNA"/>
</dbReference>
<evidence type="ECO:0000313" key="4">
    <source>
        <dbReference type="Proteomes" id="UP000198217"/>
    </source>
</evidence>
<keyword evidence="3" id="KW-0808">Transferase</keyword>
<dbReference type="GO" id="GO:0032259">
    <property type="term" value="P:methylation"/>
    <property type="evidence" value="ECO:0007669"/>
    <property type="project" value="UniProtKB-KW"/>
</dbReference>
<evidence type="ECO:0000313" key="3">
    <source>
        <dbReference type="EMBL" id="SCG47793.1"/>
    </source>
</evidence>
<dbReference type="Proteomes" id="UP000198217">
    <property type="component" value="Chromosome I"/>
</dbReference>